<accession>A0A8S5LS87</accession>
<sequence length="54" mass="6501">MNYKKHVKHILRQIEKAFDKADNVKEYEELCECIYLSDCQIGYDEFLGLKKLVF</sequence>
<organism evidence="1">
    <name type="scientific">Siphoviridae sp. ct7EW56</name>
    <dbReference type="NCBI Taxonomy" id="2827562"/>
    <lineage>
        <taxon>Viruses</taxon>
        <taxon>Duplodnaviria</taxon>
        <taxon>Heunggongvirae</taxon>
        <taxon>Uroviricota</taxon>
        <taxon>Caudoviricetes</taxon>
    </lineage>
</organism>
<proteinExistence type="predicted"/>
<evidence type="ECO:0000313" key="1">
    <source>
        <dbReference type="EMBL" id="DAD72728.1"/>
    </source>
</evidence>
<reference evidence="1" key="1">
    <citation type="journal article" date="2021" name="Proc. Natl. Acad. Sci. U.S.A.">
        <title>A Catalog of Tens of Thousands of Viruses from Human Metagenomes Reveals Hidden Associations with Chronic Diseases.</title>
        <authorList>
            <person name="Tisza M.J."/>
            <person name="Buck C.B."/>
        </authorList>
    </citation>
    <scope>NUCLEOTIDE SEQUENCE</scope>
    <source>
        <strain evidence="1">Ct7EW56</strain>
    </source>
</reference>
<protein>
    <submittedName>
        <fullName evidence="1">Uncharacterized protein</fullName>
    </submittedName>
</protein>
<name>A0A8S5LS87_9CAUD</name>
<dbReference type="EMBL" id="BK015904">
    <property type="protein sequence ID" value="DAD72728.1"/>
    <property type="molecule type" value="Genomic_DNA"/>
</dbReference>